<reference evidence="2 3" key="1">
    <citation type="submission" date="2019-02" db="EMBL/GenBank/DDBJ databases">
        <authorList>
            <person name="Fomenkov A."/>
            <person name="Dubinina G."/>
            <person name="Grabovich M."/>
            <person name="Vincze T."/>
            <person name="Roberts R.J."/>
        </authorList>
    </citation>
    <scope>NUCLEOTIDE SEQUENCE [LARGE SCALE GENOMIC DNA]</scope>
    <source>
        <strain evidence="2 3">P</strain>
    </source>
</reference>
<dbReference type="Pfam" id="PF07456">
    <property type="entry name" value="Hpre_diP_synt_I"/>
    <property type="match status" value="1"/>
</dbReference>
<dbReference type="EMBL" id="CP035807">
    <property type="protein sequence ID" value="QEN03780.1"/>
    <property type="molecule type" value="Genomic_DNA"/>
</dbReference>
<dbReference type="InterPro" id="IPR010898">
    <property type="entry name" value="Hpre_diP_synth_I"/>
</dbReference>
<gene>
    <name evidence="2" type="ORF">EW093_03390</name>
</gene>
<keyword evidence="1" id="KW-0472">Membrane</keyword>
<dbReference type="InterPro" id="IPR014535">
    <property type="entry name" value="Hpre_diP_synt_I"/>
</dbReference>
<keyword evidence="3" id="KW-1185">Reference proteome</keyword>
<feature type="transmembrane region" description="Helical" evidence="1">
    <location>
        <begin position="12"/>
        <end position="33"/>
    </location>
</feature>
<keyword evidence="1" id="KW-0812">Transmembrane</keyword>
<feature type="transmembrane region" description="Helical" evidence="1">
    <location>
        <begin position="79"/>
        <end position="102"/>
    </location>
</feature>
<dbReference type="KEGG" id="sper:EW093_03390"/>
<dbReference type="AlphaFoldDB" id="A0A5C1Q9J8"/>
<proteinExistence type="predicted"/>
<name>A0A5C1Q9J8_9SPIO</name>
<sequence length="178" mass="19559">MIMKSMPSRSNSYNIIPILGALSLFFSVIEYIIPKPIPFLRIGLANIPILLSLVLLTPKKTILLIFIKSIGSSLIAGTIFSWIFLYSLSGSLASGIIMLIFYRVFNRWISMIGISVIGALSSNLVQISFATLLLGSGAKYIGLPILITGLITGIVIGYFTNNFLDKSLWIRSNKLNIQ</sequence>
<evidence type="ECO:0000313" key="3">
    <source>
        <dbReference type="Proteomes" id="UP000323824"/>
    </source>
</evidence>
<organism evidence="2 3">
    <name type="scientific">Thiospirochaeta perfilievii</name>
    <dbReference type="NCBI Taxonomy" id="252967"/>
    <lineage>
        <taxon>Bacteria</taxon>
        <taxon>Pseudomonadati</taxon>
        <taxon>Spirochaetota</taxon>
        <taxon>Spirochaetia</taxon>
        <taxon>Spirochaetales</taxon>
        <taxon>Spirochaetaceae</taxon>
        <taxon>Thiospirochaeta</taxon>
    </lineage>
</organism>
<dbReference type="Proteomes" id="UP000323824">
    <property type="component" value="Chromosome"/>
</dbReference>
<dbReference type="Gene3D" id="1.10.1760.20">
    <property type="match status" value="1"/>
</dbReference>
<accession>A0A5C1Q9J8</accession>
<evidence type="ECO:0000313" key="2">
    <source>
        <dbReference type="EMBL" id="QEN03780.1"/>
    </source>
</evidence>
<evidence type="ECO:0000256" key="1">
    <source>
        <dbReference type="SAM" id="Phobius"/>
    </source>
</evidence>
<dbReference type="OrthoDB" id="307757at2"/>
<protein>
    <submittedName>
        <fullName evidence="2">Heptaprenyl diphosphate synthase</fullName>
    </submittedName>
</protein>
<feature type="transmembrane region" description="Helical" evidence="1">
    <location>
        <begin position="108"/>
        <end position="133"/>
    </location>
</feature>
<feature type="transmembrane region" description="Helical" evidence="1">
    <location>
        <begin position="39"/>
        <end position="58"/>
    </location>
</feature>
<keyword evidence="1" id="KW-1133">Transmembrane helix</keyword>
<feature type="transmembrane region" description="Helical" evidence="1">
    <location>
        <begin position="140"/>
        <end position="159"/>
    </location>
</feature>
<dbReference type="PIRSF" id="PIRSF027391">
    <property type="entry name" value="Hpre_diP_synt_I"/>
    <property type="match status" value="1"/>
</dbReference>
<reference evidence="2 3" key="2">
    <citation type="submission" date="2019-09" db="EMBL/GenBank/DDBJ databases">
        <title>Complete Genome Sequence and Methylome Analysis of free living Spirochaetas.</title>
        <authorList>
            <person name="Leshcheva N."/>
            <person name="Mikheeva N."/>
        </authorList>
    </citation>
    <scope>NUCLEOTIDE SEQUENCE [LARGE SCALE GENOMIC DNA]</scope>
    <source>
        <strain evidence="2 3">P</strain>
    </source>
</reference>